<evidence type="ECO:0000256" key="2">
    <source>
        <dbReference type="SAM" id="Phobius"/>
    </source>
</evidence>
<keyword evidence="2" id="KW-0812">Transmembrane</keyword>
<dbReference type="GO" id="GO:0004523">
    <property type="term" value="F:RNA-DNA hybrid ribonuclease activity"/>
    <property type="evidence" value="ECO:0007669"/>
    <property type="project" value="InterPro"/>
</dbReference>
<accession>A0A8T3C732</accession>
<feature type="region of interest" description="Disordered" evidence="1">
    <location>
        <begin position="256"/>
        <end position="277"/>
    </location>
</feature>
<sequence>MPSSNPWGKVSSLIHGKIKGFFNLDGDVQSKSPSLSFKDVLSGNPMHVLHALGSVFGRPLQTDQATASRTRPSVARVLVEVDISKKMQKRFGLDPRILEKVDFSVKIPIALDEEARPVLGPSNIIQETNVDTHLVMPDNCTDIIAKTFLEGNKLGNEKEKLPNLYVSIDSMLQNTSDPHLPATIANLVLNVDSEISEEGCEEGEFIPFSGMEIGKENHVNNCDKGKSGFEGSISKHCEEEENYEEENFIKIDRKKGKKNKETLSSTPRSTRAQASSKVAENDVMELKRLYLLNPDIINLYDLNNAKIKLFALHDQKETYWQQKATTKFVVEVLNIVSFLLLLMGGIMASLNPPKVYDKLNTDGSVGVSIAGMGGIIRDNFGEVMVAYAGPLYPCKVIFAELIGLAKGLEICQSRGYANVKIEVDALY</sequence>
<evidence type="ECO:0000256" key="1">
    <source>
        <dbReference type="SAM" id="MobiDB-lite"/>
    </source>
</evidence>
<evidence type="ECO:0000259" key="3">
    <source>
        <dbReference type="Pfam" id="PF13456"/>
    </source>
</evidence>
<dbReference type="InterPro" id="IPR002156">
    <property type="entry name" value="RNaseH_domain"/>
</dbReference>
<dbReference type="AlphaFoldDB" id="A0A8T3C732"/>
<feature type="domain" description="RNase H type-1" evidence="3">
    <location>
        <begin position="360"/>
        <end position="425"/>
    </location>
</feature>
<dbReference type="Proteomes" id="UP000829196">
    <property type="component" value="Unassembled WGS sequence"/>
</dbReference>
<keyword evidence="2" id="KW-1133">Transmembrane helix</keyword>
<comment type="caution">
    <text evidence="4">The sequence shown here is derived from an EMBL/GenBank/DDBJ whole genome shotgun (WGS) entry which is preliminary data.</text>
</comment>
<evidence type="ECO:0000313" key="4">
    <source>
        <dbReference type="EMBL" id="KAI0529573.1"/>
    </source>
</evidence>
<dbReference type="OrthoDB" id="1841727at2759"/>
<keyword evidence="2" id="KW-0472">Membrane</keyword>
<reference evidence="4" key="1">
    <citation type="journal article" date="2022" name="Front. Genet.">
        <title>Chromosome-Scale Assembly of the Dendrobium nobile Genome Provides Insights Into the Molecular Mechanism of the Biosynthesis of the Medicinal Active Ingredient of Dendrobium.</title>
        <authorList>
            <person name="Xu Q."/>
            <person name="Niu S.-C."/>
            <person name="Li K.-L."/>
            <person name="Zheng P.-J."/>
            <person name="Zhang X.-J."/>
            <person name="Jia Y."/>
            <person name="Liu Y."/>
            <person name="Niu Y.-X."/>
            <person name="Yu L.-H."/>
            <person name="Chen D.-F."/>
            <person name="Zhang G.-Q."/>
        </authorList>
    </citation>
    <scope>NUCLEOTIDE SEQUENCE</scope>
    <source>
        <tissue evidence="4">Leaf</tissue>
    </source>
</reference>
<feature type="compositionally biased region" description="Polar residues" evidence="1">
    <location>
        <begin position="262"/>
        <end position="277"/>
    </location>
</feature>
<proteinExistence type="predicted"/>
<evidence type="ECO:0000313" key="5">
    <source>
        <dbReference type="Proteomes" id="UP000829196"/>
    </source>
</evidence>
<organism evidence="4 5">
    <name type="scientific">Dendrobium nobile</name>
    <name type="common">Orchid</name>
    <dbReference type="NCBI Taxonomy" id="94219"/>
    <lineage>
        <taxon>Eukaryota</taxon>
        <taxon>Viridiplantae</taxon>
        <taxon>Streptophyta</taxon>
        <taxon>Embryophyta</taxon>
        <taxon>Tracheophyta</taxon>
        <taxon>Spermatophyta</taxon>
        <taxon>Magnoliopsida</taxon>
        <taxon>Liliopsida</taxon>
        <taxon>Asparagales</taxon>
        <taxon>Orchidaceae</taxon>
        <taxon>Epidendroideae</taxon>
        <taxon>Malaxideae</taxon>
        <taxon>Dendrobiinae</taxon>
        <taxon>Dendrobium</taxon>
    </lineage>
</organism>
<dbReference type="InterPro" id="IPR044730">
    <property type="entry name" value="RNase_H-like_dom_plant"/>
</dbReference>
<dbReference type="EMBL" id="JAGYWB010000002">
    <property type="protein sequence ID" value="KAI0529573.1"/>
    <property type="molecule type" value="Genomic_DNA"/>
</dbReference>
<dbReference type="InterPro" id="IPR053151">
    <property type="entry name" value="RNase_H-like"/>
</dbReference>
<name>A0A8T3C732_DENNO</name>
<dbReference type="PANTHER" id="PTHR47723:SF19">
    <property type="entry name" value="POLYNUCLEOTIDYL TRANSFERASE, RIBONUCLEASE H-LIKE SUPERFAMILY PROTEIN"/>
    <property type="match status" value="1"/>
</dbReference>
<dbReference type="CDD" id="cd06222">
    <property type="entry name" value="RNase_H_like"/>
    <property type="match status" value="1"/>
</dbReference>
<dbReference type="PANTHER" id="PTHR47723">
    <property type="entry name" value="OS05G0353850 PROTEIN"/>
    <property type="match status" value="1"/>
</dbReference>
<dbReference type="Gene3D" id="3.30.420.10">
    <property type="entry name" value="Ribonuclease H-like superfamily/Ribonuclease H"/>
    <property type="match status" value="1"/>
</dbReference>
<dbReference type="Pfam" id="PF13456">
    <property type="entry name" value="RVT_3"/>
    <property type="match status" value="1"/>
</dbReference>
<dbReference type="GO" id="GO:0003676">
    <property type="term" value="F:nucleic acid binding"/>
    <property type="evidence" value="ECO:0007669"/>
    <property type="project" value="InterPro"/>
</dbReference>
<keyword evidence="5" id="KW-1185">Reference proteome</keyword>
<protein>
    <recommendedName>
        <fullName evidence="3">RNase H type-1 domain-containing protein</fullName>
    </recommendedName>
</protein>
<dbReference type="InterPro" id="IPR036397">
    <property type="entry name" value="RNaseH_sf"/>
</dbReference>
<gene>
    <name evidence="4" type="ORF">KFK09_002125</name>
</gene>
<feature type="transmembrane region" description="Helical" evidence="2">
    <location>
        <begin position="328"/>
        <end position="350"/>
    </location>
</feature>